<dbReference type="RefSeq" id="YP_010359991.1">
    <property type="nucleotide sequence ID" value="NC_062779.1"/>
</dbReference>
<proteinExistence type="predicted"/>
<evidence type="ECO:0000313" key="2">
    <source>
        <dbReference type="Proteomes" id="UP000827432"/>
    </source>
</evidence>
<evidence type="ECO:0000313" key="1">
    <source>
        <dbReference type="EMBL" id="QWM90419.1"/>
    </source>
</evidence>
<dbReference type="Proteomes" id="UP000827432">
    <property type="component" value="Segment"/>
</dbReference>
<reference evidence="1 2" key="1">
    <citation type="submission" date="2021-04" db="EMBL/GenBank/DDBJ databases">
        <authorList>
            <person name="Shkoporov A.N."/>
            <person name="Stockdale S.R."/>
            <person name="Guerin E."/>
            <person name="Ross R.P."/>
            <person name="Hill C."/>
        </authorList>
    </citation>
    <scope>NUCLEOTIDE SEQUENCE [LARGE SCALE GENOMIC DNA]</scope>
    <source>
        <strain evidence="2">cr2_1</strain>
    </source>
</reference>
<dbReference type="GeneID" id="75690721"/>
<dbReference type="EMBL" id="MZ130489">
    <property type="protein sequence ID" value="QWM90419.1"/>
    <property type="molecule type" value="Genomic_DNA"/>
</dbReference>
<dbReference type="KEGG" id="vg:75690721"/>
<accession>A0AAE7RYD6</accession>
<name>A0AAE7RYD6_9CAUD</name>
<gene>
    <name evidence="1" type="primary">gp_26556</name>
</gene>
<organism evidence="1 2">
    <name type="scientific">uncultured phage cr2_1</name>
    <dbReference type="NCBI Taxonomy" id="2986394"/>
    <lineage>
        <taxon>Viruses</taxon>
        <taxon>Duplodnaviria</taxon>
        <taxon>Heunggongvirae</taxon>
        <taxon>Uroviricota</taxon>
        <taxon>Caudoviricetes</taxon>
        <taxon>Crassvirales</taxon>
        <taxon>Crevaviridae</taxon>
        <taxon>Coarsevirinae</taxon>
        <taxon>Junduvirus</taxon>
        <taxon>Junduvirus communis</taxon>
    </lineage>
</organism>
<keyword evidence="2" id="KW-1185">Reference proteome</keyword>
<protein>
    <submittedName>
        <fullName evidence="1">Uncharacterized protein</fullName>
    </submittedName>
</protein>
<sequence length="81" mass="9381">MALTDEEYKALGEDEYMIDDLLVEASPISFGAYCEKYSFDSTEYDCDVKGYDVKIFKDAESFHTIFMQRSLFEQIAAKSNY</sequence>